<organism evidence="1 2">
    <name type="scientific">Actinoplanes aureus</name>
    <dbReference type="NCBI Taxonomy" id="2792083"/>
    <lineage>
        <taxon>Bacteria</taxon>
        <taxon>Bacillati</taxon>
        <taxon>Actinomycetota</taxon>
        <taxon>Actinomycetes</taxon>
        <taxon>Micromonosporales</taxon>
        <taxon>Micromonosporaceae</taxon>
        <taxon>Actinoplanes</taxon>
    </lineage>
</organism>
<proteinExistence type="predicted"/>
<keyword evidence="2" id="KW-1185">Reference proteome</keyword>
<dbReference type="RefSeq" id="WP_196420564.1">
    <property type="nucleotide sequence ID" value="NZ_JADQTO010000045.1"/>
</dbReference>
<dbReference type="AlphaFoldDB" id="A0A931CES2"/>
<accession>A0A931CES2</accession>
<dbReference type="Gene3D" id="2.40.50.140">
    <property type="entry name" value="Nucleic acid-binding proteins"/>
    <property type="match status" value="1"/>
</dbReference>
<evidence type="ECO:0000313" key="2">
    <source>
        <dbReference type="Proteomes" id="UP000598146"/>
    </source>
</evidence>
<dbReference type="InterPro" id="IPR012340">
    <property type="entry name" value="NA-bd_OB-fold"/>
</dbReference>
<comment type="caution">
    <text evidence="1">The sequence shown here is derived from an EMBL/GenBank/DDBJ whole genome shotgun (WGS) entry which is preliminary data.</text>
</comment>
<evidence type="ECO:0008006" key="3">
    <source>
        <dbReference type="Google" id="ProtNLM"/>
    </source>
</evidence>
<reference evidence="1" key="1">
    <citation type="submission" date="2020-11" db="EMBL/GenBank/DDBJ databases">
        <title>Isolation and identification of active actinomycetes.</title>
        <authorList>
            <person name="Sun X."/>
        </authorList>
    </citation>
    <scope>NUCLEOTIDE SEQUENCE</scope>
    <source>
        <strain evidence="1">NEAU-A11</strain>
    </source>
</reference>
<dbReference type="SUPFAM" id="SSF50249">
    <property type="entry name" value="Nucleic acid-binding proteins"/>
    <property type="match status" value="1"/>
</dbReference>
<evidence type="ECO:0000313" key="1">
    <source>
        <dbReference type="EMBL" id="MBG0568794.1"/>
    </source>
</evidence>
<dbReference type="Proteomes" id="UP000598146">
    <property type="component" value="Unassembled WGS sequence"/>
</dbReference>
<gene>
    <name evidence="1" type="ORF">I4J89_46020</name>
</gene>
<protein>
    <recommendedName>
        <fullName evidence="3">Single-stranded DNA-binding protein</fullName>
    </recommendedName>
</protein>
<dbReference type="EMBL" id="JADQTO010000045">
    <property type="protein sequence ID" value="MBG0568794.1"/>
    <property type="molecule type" value="Genomic_DNA"/>
</dbReference>
<name>A0A931CES2_9ACTN</name>
<sequence length="148" mass="16529">MQLNITVEGTLTRSAVTGETRDGREFVQFQIVHRPGSYRDNTGREVTGKPMYFDILCWGDLAGRARDLTRGTTIVAEISRLIPFEDDGELGIKAFARNLSISMRYAEAHAGPQVRQRRGDLVTTPHGETITAQAYPDVVGDRELVHNR</sequence>